<gene>
    <name evidence="1" type="ORF">JCM21738_1271</name>
</gene>
<dbReference type="InterPro" id="IPR011045">
    <property type="entry name" value="N2O_reductase_N"/>
</dbReference>
<dbReference type="EMBL" id="BAUW01000010">
    <property type="protein sequence ID" value="GAE44551.1"/>
    <property type="molecule type" value="Genomic_DNA"/>
</dbReference>
<organism evidence="1 2">
    <name type="scientific">Mesobacillus boroniphilus JCM 21738</name>
    <dbReference type="NCBI Taxonomy" id="1294265"/>
    <lineage>
        <taxon>Bacteria</taxon>
        <taxon>Bacillati</taxon>
        <taxon>Bacillota</taxon>
        <taxon>Bacilli</taxon>
        <taxon>Bacillales</taxon>
        <taxon>Bacillaceae</taxon>
        <taxon>Mesobacillus</taxon>
    </lineage>
</organism>
<name>W4RJS5_9BACI</name>
<reference evidence="1 2" key="1">
    <citation type="submission" date="2013-12" db="EMBL/GenBank/DDBJ databases">
        <title>NBRP : Genome information of microbial organism related human and environment.</title>
        <authorList>
            <person name="Hattori M."/>
            <person name="Oshima K."/>
            <person name="Inaba H."/>
            <person name="Suda W."/>
            <person name="Sakamoto M."/>
            <person name="Iino T."/>
            <person name="Kitahara M."/>
            <person name="Oshida Y."/>
            <person name="Iida T."/>
            <person name="Kudo T."/>
            <person name="Itoh T."/>
            <person name="Ahmed I."/>
            <person name="Ohkuma M."/>
        </authorList>
    </citation>
    <scope>NUCLEOTIDE SEQUENCE [LARGE SCALE GENOMIC DNA]</scope>
    <source>
        <strain evidence="1 2">JCM 21738</strain>
    </source>
</reference>
<comment type="caution">
    <text evidence="1">The sequence shown here is derived from an EMBL/GenBank/DDBJ whole genome shotgun (WGS) entry which is preliminary data.</text>
</comment>
<keyword evidence="2" id="KW-1185">Reference proteome</keyword>
<dbReference type="SUPFAM" id="SSF50974">
    <property type="entry name" value="Nitrous oxide reductase, N-terminal domain"/>
    <property type="match status" value="1"/>
</dbReference>
<evidence type="ECO:0000313" key="2">
    <source>
        <dbReference type="Proteomes" id="UP000018949"/>
    </source>
</evidence>
<dbReference type="InterPro" id="IPR015943">
    <property type="entry name" value="WD40/YVTN_repeat-like_dom_sf"/>
</dbReference>
<accession>W4RJS5</accession>
<sequence>MHLNKDQTWAFATQRYGTSVLAINMETLESHDIDFPGFDNPPAPQHMTFSRDGKYAFTSLNGVGAVGMIDAEKAELVKVFKDVGKKQGI</sequence>
<dbReference type="Proteomes" id="UP000018949">
    <property type="component" value="Unassembled WGS sequence"/>
</dbReference>
<proteinExistence type="predicted"/>
<evidence type="ECO:0000313" key="1">
    <source>
        <dbReference type="EMBL" id="GAE44551.1"/>
    </source>
</evidence>
<dbReference type="Gene3D" id="2.130.10.10">
    <property type="entry name" value="YVTN repeat-like/Quinoprotein amine dehydrogenase"/>
    <property type="match status" value="1"/>
</dbReference>
<protein>
    <submittedName>
        <fullName evidence="1">Uncharacterized protein</fullName>
    </submittedName>
</protein>
<dbReference type="AlphaFoldDB" id="W4RJS5"/>